<dbReference type="OrthoDB" id="8300378at2759"/>
<organism evidence="1 2">
    <name type="scientific">Araneus ventricosus</name>
    <name type="common">Orbweaver spider</name>
    <name type="synonym">Epeira ventricosa</name>
    <dbReference type="NCBI Taxonomy" id="182803"/>
    <lineage>
        <taxon>Eukaryota</taxon>
        <taxon>Metazoa</taxon>
        <taxon>Ecdysozoa</taxon>
        <taxon>Arthropoda</taxon>
        <taxon>Chelicerata</taxon>
        <taxon>Arachnida</taxon>
        <taxon>Araneae</taxon>
        <taxon>Araneomorphae</taxon>
        <taxon>Entelegynae</taxon>
        <taxon>Araneoidea</taxon>
        <taxon>Araneidae</taxon>
        <taxon>Araneus</taxon>
    </lineage>
</organism>
<keyword evidence="2" id="KW-1185">Reference proteome</keyword>
<evidence type="ECO:0000313" key="2">
    <source>
        <dbReference type="Proteomes" id="UP000499080"/>
    </source>
</evidence>
<accession>A0A4Y2E2P6</accession>
<name>A0A4Y2E2P6_ARAVE</name>
<gene>
    <name evidence="1" type="ORF">AVEN_182195_1</name>
</gene>
<sequence length="121" mass="13572">MYAYPFECLALHLANANFKGNCYLLSLDGKYFRIIGMRGIKTLSPRAMPVITVAGTTFGPRCLICNSVPMRCLGTRRLRINNNSTLTFNLSLSEGTPDNSKELKNSTGYGVACYCHYRIYR</sequence>
<evidence type="ECO:0000313" key="1">
    <source>
        <dbReference type="EMBL" id="GBM22596.1"/>
    </source>
</evidence>
<protein>
    <submittedName>
        <fullName evidence="1">Uncharacterized protein</fullName>
    </submittedName>
</protein>
<reference evidence="1 2" key="1">
    <citation type="journal article" date="2019" name="Sci. Rep.">
        <title>Orb-weaving spider Araneus ventricosus genome elucidates the spidroin gene catalogue.</title>
        <authorList>
            <person name="Kono N."/>
            <person name="Nakamura H."/>
            <person name="Ohtoshi R."/>
            <person name="Moran D.A.P."/>
            <person name="Shinohara A."/>
            <person name="Yoshida Y."/>
            <person name="Fujiwara M."/>
            <person name="Mori M."/>
            <person name="Tomita M."/>
            <person name="Arakawa K."/>
        </authorList>
    </citation>
    <scope>NUCLEOTIDE SEQUENCE [LARGE SCALE GENOMIC DNA]</scope>
</reference>
<dbReference type="AlphaFoldDB" id="A0A4Y2E2P6"/>
<comment type="caution">
    <text evidence="1">The sequence shown here is derived from an EMBL/GenBank/DDBJ whole genome shotgun (WGS) entry which is preliminary data.</text>
</comment>
<dbReference type="Proteomes" id="UP000499080">
    <property type="component" value="Unassembled WGS sequence"/>
</dbReference>
<dbReference type="EMBL" id="BGPR01000482">
    <property type="protein sequence ID" value="GBM22596.1"/>
    <property type="molecule type" value="Genomic_DNA"/>
</dbReference>
<proteinExistence type="predicted"/>